<comment type="caution">
    <text evidence="2">The sequence shown here is derived from an EMBL/GenBank/DDBJ whole genome shotgun (WGS) entry which is preliminary data.</text>
</comment>
<evidence type="ECO:0000259" key="1">
    <source>
        <dbReference type="SMART" id="SM00842"/>
    </source>
</evidence>
<dbReference type="InterPro" id="IPR050696">
    <property type="entry name" value="FtsA/MreB"/>
</dbReference>
<dbReference type="SMART" id="SM00842">
    <property type="entry name" value="FtsA"/>
    <property type="match status" value="1"/>
</dbReference>
<organism evidence="2 3">
    <name type="scientific">Desulforamulus hydrothermalis Lam5 = DSM 18033</name>
    <dbReference type="NCBI Taxonomy" id="1121428"/>
    <lineage>
        <taxon>Bacteria</taxon>
        <taxon>Bacillati</taxon>
        <taxon>Bacillota</taxon>
        <taxon>Clostridia</taxon>
        <taxon>Eubacteriales</taxon>
        <taxon>Peptococcaceae</taxon>
        <taxon>Desulforamulus</taxon>
    </lineage>
</organism>
<dbReference type="OrthoDB" id="9768127at2"/>
<dbReference type="eggNOG" id="COG0849">
    <property type="taxonomic scope" value="Bacteria"/>
</dbReference>
<protein>
    <submittedName>
        <fullName evidence="2">Cell division protein FtsA</fullName>
    </submittedName>
</protein>
<dbReference type="GO" id="GO:0009898">
    <property type="term" value="C:cytoplasmic side of plasma membrane"/>
    <property type="evidence" value="ECO:0007669"/>
    <property type="project" value="TreeGrafter"/>
</dbReference>
<feature type="domain" description="SHS2" evidence="1">
    <location>
        <begin position="7"/>
        <end position="122"/>
    </location>
</feature>
<dbReference type="STRING" id="1121428.DESHY_50041"/>
<keyword evidence="2" id="KW-0132">Cell division</keyword>
<dbReference type="GO" id="GO:0032153">
    <property type="term" value="C:cell division site"/>
    <property type="evidence" value="ECO:0007669"/>
    <property type="project" value="TreeGrafter"/>
</dbReference>
<dbReference type="SUPFAM" id="SSF53067">
    <property type="entry name" value="Actin-like ATPase domain"/>
    <property type="match status" value="2"/>
</dbReference>
<keyword evidence="2" id="KW-0131">Cell cycle</keyword>
<accession>K8EAR0</accession>
<reference evidence="2 3" key="1">
    <citation type="journal article" date="2013" name="Genome Announc.">
        <title>Genome Sequence of the Sulfate-Reducing Bacterium Desulfotomaculum hydrothermale Lam5(T).</title>
        <authorList>
            <person name="Amin O."/>
            <person name="Fardeau M.L."/>
            <person name="Valette O."/>
            <person name="Hirschler-Rea A."/>
            <person name="Barbe V."/>
            <person name="Medigue C."/>
            <person name="Vacherie B."/>
            <person name="Ollivier B."/>
            <person name="Bertin P.N."/>
            <person name="Dolla A."/>
        </authorList>
    </citation>
    <scope>NUCLEOTIDE SEQUENCE [LARGE SCALE GENOMIC DNA]</scope>
    <source>
        <strain evidence="3">Lam5 / DSM 18033</strain>
    </source>
</reference>
<dbReference type="AlphaFoldDB" id="K8EAR0"/>
<dbReference type="InterPro" id="IPR003494">
    <property type="entry name" value="SHS2_FtsA"/>
</dbReference>
<dbReference type="Pfam" id="PF14450">
    <property type="entry name" value="FtsA"/>
    <property type="match status" value="1"/>
</dbReference>
<keyword evidence="3" id="KW-1185">Reference proteome</keyword>
<evidence type="ECO:0000313" key="2">
    <source>
        <dbReference type="EMBL" id="CCO08733.1"/>
    </source>
</evidence>
<dbReference type="Gene3D" id="3.30.420.40">
    <property type="match status" value="1"/>
</dbReference>
<dbReference type="Proteomes" id="UP000009315">
    <property type="component" value="Unassembled WGS sequence"/>
</dbReference>
<dbReference type="InterPro" id="IPR043129">
    <property type="entry name" value="ATPase_NBD"/>
</dbReference>
<proteinExistence type="predicted"/>
<dbReference type="EMBL" id="CAOS01000012">
    <property type="protein sequence ID" value="CCO08733.1"/>
    <property type="molecule type" value="Genomic_DNA"/>
</dbReference>
<sequence length="324" mass="33953">MARKHIIGGLDIGTTKVVSVIAEAGLHGHPVIKGWGECAALGIRKGVVIDKTSLGKSIAHAVGMAQAMAGLSIKEFYCSLPYASQPAGTCEITDVQLYEAIAMAGVTIRQAFSSVIASAEAILNHTHKHIGTVLIDLGGALTGLAVYNQGEPVLTRMLPVGSEHITSDLALCLRTSLSEGERIKRSLGLLRPDSSTTLTISGVGGRANRTVPACTASDIIKSRSQEIFELVYQALSQHVRLASLTGGVILTGGGSLLKGIVDLAACQMNCPVAVGHPVKLAMSQEEWGSPVYASVLGMVLYGAKGSTRRTGNQTGWREVISRFI</sequence>
<dbReference type="GO" id="GO:0051301">
    <property type="term" value="P:cell division"/>
    <property type="evidence" value="ECO:0007669"/>
    <property type="project" value="UniProtKB-KW"/>
</dbReference>
<dbReference type="PANTHER" id="PTHR32432">
    <property type="entry name" value="CELL DIVISION PROTEIN FTSA-RELATED"/>
    <property type="match status" value="1"/>
</dbReference>
<evidence type="ECO:0000313" key="3">
    <source>
        <dbReference type="Proteomes" id="UP000009315"/>
    </source>
</evidence>
<name>K8EAR0_9FIRM</name>
<gene>
    <name evidence="2" type="ORF">DESHY_50041</name>
</gene>
<dbReference type="PANTHER" id="PTHR32432:SF4">
    <property type="entry name" value="CELL DIVISION PROTEIN FTSA"/>
    <property type="match status" value="1"/>
</dbReference>